<dbReference type="Proteomes" id="UP000054279">
    <property type="component" value="Unassembled WGS sequence"/>
</dbReference>
<sequence>MRTNVLEDAVGGLLSLYEAVDSPCRYRQTSQPLSSLPRFNTHTHDTGPLLELLLKRLHTLISWMICHILYPTTMLDRGQSYGELTQTILMDPAASGDQLGIIRKVTELEPPLPHTMREKRDVPSSFNLKLKVYMKYAVFLTSTRLTWSDETFYRVYSLDSGQLIQTVPVGTLAGQRHYFQNGE</sequence>
<dbReference type="EMBL" id="KN837152">
    <property type="protein sequence ID" value="KIJ39472.1"/>
    <property type="molecule type" value="Genomic_DNA"/>
</dbReference>
<evidence type="ECO:0000313" key="2">
    <source>
        <dbReference type="Proteomes" id="UP000054279"/>
    </source>
</evidence>
<protein>
    <submittedName>
        <fullName evidence="1">Uncharacterized protein</fullName>
    </submittedName>
</protein>
<evidence type="ECO:0000313" key="1">
    <source>
        <dbReference type="EMBL" id="KIJ39472.1"/>
    </source>
</evidence>
<gene>
    <name evidence="1" type="ORF">M422DRAFT_49617</name>
</gene>
<proteinExistence type="predicted"/>
<keyword evidence="2" id="KW-1185">Reference proteome</keyword>
<dbReference type="HOGENOM" id="CLU_1476042_0_0_1"/>
<name>A0A0C9VDJ8_SPHS4</name>
<reference evidence="1 2" key="1">
    <citation type="submission" date="2014-06" db="EMBL/GenBank/DDBJ databases">
        <title>Evolutionary Origins and Diversification of the Mycorrhizal Mutualists.</title>
        <authorList>
            <consortium name="DOE Joint Genome Institute"/>
            <consortium name="Mycorrhizal Genomics Consortium"/>
            <person name="Kohler A."/>
            <person name="Kuo A."/>
            <person name="Nagy L.G."/>
            <person name="Floudas D."/>
            <person name="Copeland A."/>
            <person name="Barry K.W."/>
            <person name="Cichocki N."/>
            <person name="Veneault-Fourrey C."/>
            <person name="LaButti K."/>
            <person name="Lindquist E.A."/>
            <person name="Lipzen A."/>
            <person name="Lundell T."/>
            <person name="Morin E."/>
            <person name="Murat C."/>
            <person name="Riley R."/>
            <person name="Ohm R."/>
            <person name="Sun H."/>
            <person name="Tunlid A."/>
            <person name="Henrissat B."/>
            <person name="Grigoriev I.V."/>
            <person name="Hibbett D.S."/>
            <person name="Martin F."/>
        </authorList>
    </citation>
    <scope>NUCLEOTIDE SEQUENCE [LARGE SCALE GENOMIC DNA]</scope>
    <source>
        <strain evidence="1 2">SS14</strain>
    </source>
</reference>
<accession>A0A0C9VDJ8</accession>
<dbReference type="AlphaFoldDB" id="A0A0C9VDJ8"/>
<organism evidence="1 2">
    <name type="scientific">Sphaerobolus stellatus (strain SS14)</name>
    <dbReference type="NCBI Taxonomy" id="990650"/>
    <lineage>
        <taxon>Eukaryota</taxon>
        <taxon>Fungi</taxon>
        <taxon>Dikarya</taxon>
        <taxon>Basidiomycota</taxon>
        <taxon>Agaricomycotina</taxon>
        <taxon>Agaricomycetes</taxon>
        <taxon>Phallomycetidae</taxon>
        <taxon>Geastrales</taxon>
        <taxon>Sphaerobolaceae</taxon>
        <taxon>Sphaerobolus</taxon>
    </lineage>
</organism>